<dbReference type="EMBL" id="GBRH01224201">
    <property type="protein sequence ID" value="JAD73694.1"/>
    <property type="molecule type" value="Transcribed_RNA"/>
</dbReference>
<accession>A0A0A9CBN2</accession>
<proteinExistence type="predicted"/>
<sequence>MHSFFLVAQTKYQGSIWSSKAHFQRDDPEGKTFMKLFFCLKHKLLVDRKIDGKCCFLTHCRRALIGTNLLQDTQKCLFQHIAAQSQFLPCLSNIVMNTRAPITSAKARRKDCKRKVS</sequence>
<dbReference type="AlphaFoldDB" id="A0A0A9CBN2"/>
<protein>
    <submittedName>
        <fullName evidence="1">Uncharacterized protein</fullName>
    </submittedName>
</protein>
<evidence type="ECO:0000313" key="1">
    <source>
        <dbReference type="EMBL" id="JAD73694.1"/>
    </source>
</evidence>
<reference evidence="1" key="1">
    <citation type="submission" date="2014-09" db="EMBL/GenBank/DDBJ databases">
        <authorList>
            <person name="Magalhaes I.L.F."/>
            <person name="Oliveira U."/>
            <person name="Santos F.R."/>
            <person name="Vidigal T.H.D.A."/>
            <person name="Brescovit A.D."/>
            <person name="Santos A.J."/>
        </authorList>
    </citation>
    <scope>NUCLEOTIDE SEQUENCE</scope>
    <source>
        <tissue evidence="1">Shoot tissue taken approximately 20 cm above the soil surface</tissue>
    </source>
</reference>
<reference evidence="1" key="2">
    <citation type="journal article" date="2015" name="Data Brief">
        <title>Shoot transcriptome of the giant reed, Arundo donax.</title>
        <authorList>
            <person name="Barrero R.A."/>
            <person name="Guerrero F.D."/>
            <person name="Moolhuijzen P."/>
            <person name="Goolsby J.A."/>
            <person name="Tidwell J."/>
            <person name="Bellgard S.E."/>
            <person name="Bellgard M.I."/>
        </authorList>
    </citation>
    <scope>NUCLEOTIDE SEQUENCE</scope>
    <source>
        <tissue evidence="1">Shoot tissue taken approximately 20 cm above the soil surface</tissue>
    </source>
</reference>
<name>A0A0A9CBN2_ARUDO</name>
<organism evidence="1">
    <name type="scientific">Arundo donax</name>
    <name type="common">Giant reed</name>
    <name type="synonym">Donax arundinaceus</name>
    <dbReference type="NCBI Taxonomy" id="35708"/>
    <lineage>
        <taxon>Eukaryota</taxon>
        <taxon>Viridiplantae</taxon>
        <taxon>Streptophyta</taxon>
        <taxon>Embryophyta</taxon>
        <taxon>Tracheophyta</taxon>
        <taxon>Spermatophyta</taxon>
        <taxon>Magnoliopsida</taxon>
        <taxon>Liliopsida</taxon>
        <taxon>Poales</taxon>
        <taxon>Poaceae</taxon>
        <taxon>PACMAD clade</taxon>
        <taxon>Arundinoideae</taxon>
        <taxon>Arundineae</taxon>
        <taxon>Arundo</taxon>
    </lineage>
</organism>